<accession>Q7NEB5</accession>
<evidence type="ECO:0000313" key="2">
    <source>
        <dbReference type="Proteomes" id="UP000000557"/>
    </source>
</evidence>
<dbReference type="Proteomes" id="UP000000557">
    <property type="component" value="Chromosome"/>
</dbReference>
<proteinExistence type="predicted"/>
<dbReference type="eggNOG" id="ENOG502ZZWE">
    <property type="taxonomic scope" value="Bacteria"/>
</dbReference>
<dbReference type="AlphaFoldDB" id="Q7NEB5"/>
<dbReference type="EnsemblBacteria" id="BAC91906">
    <property type="protein sequence ID" value="BAC91906"/>
    <property type="gene ID" value="BAC91906"/>
</dbReference>
<reference evidence="1 2" key="1">
    <citation type="journal article" date="2003" name="DNA Res.">
        <title>Complete genome structure of Gloeobacter violaceus PCC 7421, a cyanobacterium that lacks thylakoids.</title>
        <authorList>
            <person name="Nakamura Y."/>
            <person name="Kaneko T."/>
            <person name="Sato S."/>
            <person name="Mimuro M."/>
            <person name="Miyashita H."/>
            <person name="Tsuchiya T."/>
            <person name="Sasamoto S."/>
            <person name="Watanabe A."/>
            <person name="Kawashima K."/>
            <person name="Kishida Y."/>
            <person name="Kiyokawa C."/>
            <person name="Kohara M."/>
            <person name="Matsumoto M."/>
            <person name="Matsuno A."/>
            <person name="Nakazaki N."/>
            <person name="Shimpo S."/>
            <person name="Takeuchi C."/>
            <person name="Yamada M."/>
            <person name="Tabata S."/>
        </authorList>
    </citation>
    <scope>NUCLEOTIDE SEQUENCE [LARGE SCALE GENOMIC DNA]</scope>
    <source>
        <strain evidence="2">ATCC 29082 / PCC 7421</strain>
    </source>
</reference>
<evidence type="ECO:0000313" key="1">
    <source>
        <dbReference type="EMBL" id="BAC91906.1"/>
    </source>
</evidence>
<name>Q7NEB5_GLOVI</name>
<dbReference type="InParanoid" id="Q7NEB5"/>
<dbReference type="HOGENOM" id="CLU_064040_0_0_3"/>
<keyword evidence="2" id="KW-1185">Reference proteome</keyword>
<dbReference type="KEGG" id="gvi:gll3965"/>
<gene>
    <name evidence="1" type="ordered locus">gll3965</name>
</gene>
<dbReference type="RefSeq" id="WP_011143953.1">
    <property type="nucleotide sequence ID" value="NC_005125.1"/>
</dbReference>
<dbReference type="OrthoDB" id="8482011at2"/>
<dbReference type="EMBL" id="BA000045">
    <property type="protein sequence ID" value="BAC91906.1"/>
    <property type="molecule type" value="Genomic_DNA"/>
</dbReference>
<dbReference type="PATRIC" id="fig|251221.4.peg.3996"/>
<organism evidence="1 2">
    <name type="scientific">Gloeobacter violaceus (strain ATCC 29082 / PCC 7421)</name>
    <dbReference type="NCBI Taxonomy" id="251221"/>
    <lineage>
        <taxon>Bacteria</taxon>
        <taxon>Bacillati</taxon>
        <taxon>Cyanobacteriota</taxon>
        <taxon>Cyanophyceae</taxon>
        <taxon>Gloeobacterales</taxon>
        <taxon>Gloeobacteraceae</taxon>
        <taxon>Gloeobacter</taxon>
    </lineage>
</organism>
<reference evidence="1 2" key="2">
    <citation type="journal article" date="2003" name="DNA Res.">
        <title>Complete genome structure of Gloeobacter violaceus PCC 7421, a cyanobacterium that lacks thylakoids (supplement).</title>
        <authorList>
            <person name="Nakamura Y."/>
            <person name="Kaneko T."/>
            <person name="Sato S."/>
            <person name="Mimuro M."/>
            <person name="Miyashita H."/>
            <person name="Tsuchiya T."/>
            <person name="Sasamoto S."/>
            <person name="Watanabe A."/>
            <person name="Kawashima K."/>
            <person name="Kishida Y."/>
            <person name="Kiyokawa C."/>
            <person name="Kohara M."/>
            <person name="Matsumoto M."/>
            <person name="Matsuno A."/>
            <person name="Nakazaki N."/>
            <person name="Shimpo S."/>
            <person name="Takeuchi C."/>
            <person name="Yamada M."/>
            <person name="Tabata S."/>
        </authorList>
    </citation>
    <scope>NUCLEOTIDE SEQUENCE [LARGE SCALE GENOMIC DNA]</scope>
    <source>
        <strain evidence="2">ATCC 29082 / PCC 7421</strain>
    </source>
</reference>
<protein>
    <submittedName>
        <fullName evidence="1">Gll3965 protein</fullName>
    </submittedName>
</protein>
<sequence length="387" mass="43555">MSWLTYHRRSEELATSAQVAITSHEFEQAQQLYIDAAIAEMNAYASLEPTKTRTLGITAVSAASLLFKGHDFARAKSFIHKCLSTQNMPPFAAEKLENLLQTIWSEESRVKSGVEFIRGEVLVSVSGGEVVYGGAPLDLILNKVEEVGKLFYRTIEMLMGRDFRRRGAPSIEVQEQCKPWLFQAPAGSYQFAVRVQKPKQLSLFPNGLPEVEEITQKFLNIVEAGSQGDQEQLTVIIPDEQYIDAPKYRDAFLRLTRNLAPAPSNNSFQQLEIKSSDSLDSIPVVLVQSSREAINRAIKKEKLAKEPHSSAQYESVSLRGVLRGLQLDEDWMEVSLEGGSSVKVYEIRDVIDDVVGPMVNRQVIVDVLKDISRLEERYLYRDIQLND</sequence>